<organism evidence="2 3">
    <name type="scientific">Pseudoalteromonas haloplanktis</name>
    <name type="common">Alteromonas haloplanktis</name>
    <dbReference type="NCBI Taxonomy" id="228"/>
    <lineage>
        <taxon>Bacteria</taxon>
        <taxon>Pseudomonadati</taxon>
        <taxon>Pseudomonadota</taxon>
        <taxon>Gammaproteobacteria</taxon>
        <taxon>Alteromonadales</taxon>
        <taxon>Pseudoalteromonadaceae</taxon>
        <taxon>Pseudoalteromonas</taxon>
    </lineage>
</organism>
<dbReference type="RefSeq" id="WP_262976586.1">
    <property type="nucleotide sequence ID" value="NZ_CAMAPB010000020.1"/>
</dbReference>
<evidence type="ECO:0000313" key="2">
    <source>
        <dbReference type="EMBL" id="CAH9057376.1"/>
    </source>
</evidence>
<dbReference type="Pfam" id="PF01476">
    <property type="entry name" value="LysM"/>
    <property type="match status" value="1"/>
</dbReference>
<dbReference type="PROSITE" id="PS51782">
    <property type="entry name" value="LYSM"/>
    <property type="match status" value="1"/>
</dbReference>
<dbReference type="Gene3D" id="3.10.350.10">
    <property type="entry name" value="LysM domain"/>
    <property type="match status" value="1"/>
</dbReference>
<keyword evidence="3" id="KW-1185">Reference proteome</keyword>
<sequence length="373" mass="41821">MKSPFIAIILVLGATFPVLADVLTIKKDAPKQYVVKKGDTLWDISAIYLNEPWLWPELWQMNPQIDNPHLIYPGDALALIYDADGNPRLVINKAYRKLSPMGRITPKGKDAITTLPLELIKPYLSFEQAINSDTIKEKPYILGANENTKTQTIDHILYVKGNLKRHQAYAIYHKGAPYTDPNTGEELASRASYVGMARAFRTGDAANGEPASVRVESVKREIKQGDFLLPAMEGQMLPVYFNMHRPTQPLQGHVIASPREVREFSTMDVVVLNLGSEQQVEVGHVIDIERQSPKVIDGARGPRYTEDSSRLEKLVSATSELFGSESDEDSITWKMPAEKVGEMIIFKVYDKVSYALITKNQYPIRIGDLAVIH</sequence>
<evidence type="ECO:0000259" key="1">
    <source>
        <dbReference type="PROSITE" id="PS51782"/>
    </source>
</evidence>
<accession>A0A9W4QX87</accession>
<reference evidence="2" key="1">
    <citation type="submission" date="2022-07" db="EMBL/GenBank/DDBJ databases">
        <authorList>
            <person name="Criscuolo A."/>
        </authorList>
    </citation>
    <scope>NUCLEOTIDE SEQUENCE</scope>
    <source>
        <strain evidence="2">CIP103197</strain>
    </source>
</reference>
<proteinExistence type="predicted"/>
<dbReference type="EMBL" id="CAMAPB010000020">
    <property type="protein sequence ID" value="CAH9057376.1"/>
    <property type="molecule type" value="Genomic_DNA"/>
</dbReference>
<dbReference type="PANTHER" id="PTHR34700">
    <property type="entry name" value="POTASSIUM BINDING PROTEIN KBP"/>
    <property type="match status" value="1"/>
</dbReference>
<dbReference type="Proteomes" id="UP001152447">
    <property type="component" value="Unassembled WGS sequence"/>
</dbReference>
<dbReference type="SUPFAM" id="SSF54106">
    <property type="entry name" value="LysM domain"/>
    <property type="match status" value="1"/>
</dbReference>
<name>A0A9W4QX87_PSEHA</name>
<dbReference type="InterPro" id="IPR018392">
    <property type="entry name" value="LysM"/>
</dbReference>
<protein>
    <recommendedName>
        <fullName evidence="1">LysM domain-containing protein</fullName>
    </recommendedName>
</protein>
<dbReference type="PANTHER" id="PTHR34700:SF4">
    <property type="entry name" value="PHAGE-LIKE ELEMENT PBSX PROTEIN XKDP"/>
    <property type="match status" value="1"/>
</dbReference>
<comment type="caution">
    <text evidence="2">The sequence shown here is derived from an EMBL/GenBank/DDBJ whole genome shotgun (WGS) entry which is preliminary data.</text>
</comment>
<feature type="domain" description="LysM" evidence="1">
    <location>
        <begin position="31"/>
        <end position="79"/>
    </location>
</feature>
<evidence type="ECO:0000313" key="3">
    <source>
        <dbReference type="Proteomes" id="UP001152447"/>
    </source>
</evidence>
<gene>
    <name evidence="2" type="ORF">PSEHALCIP103_01643</name>
</gene>
<dbReference type="AlphaFoldDB" id="A0A9W4QX87"/>
<dbReference type="InterPro" id="IPR036779">
    <property type="entry name" value="LysM_dom_sf"/>
</dbReference>
<dbReference type="InterPro" id="IPR052196">
    <property type="entry name" value="Bact_Kbp"/>
</dbReference>
<dbReference type="CDD" id="cd00118">
    <property type="entry name" value="LysM"/>
    <property type="match status" value="1"/>
</dbReference>